<dbReference type="GO" id="GO:0005975">
    <property type="term" value="P:carbohydrate metabolic process"/>
    <property type="evidence" value="ECO:0007669"/>
    <property type="project" value="InterPro"/>
</dbReference>
<evidence type="ECO:0000256" key="2">
    <source>
        <dbReference type="ARBA" id="ARBA00001913"/>
    </source>
</evidence>
<dbReference type="InterPro" id="IPR006046">
    <property type="entry name" value="Alpha_amylase"/>
</dbReference>
<dbReference type="SMART" id="SM00632">
    <property type="entry name" value="Aamy_C"/>
    <property type="match status" value="1"/>
</dbReference>
<dbReference type="EC" id="3.2.1.1" evidence="6 16"/>
<keyword evidence="7" id="KW-0479">Metal-binding</keyword>
<dbReference type="InterPro" id="IPR017853">
    <property type="entry name" value="GH"/>
</dbReference>
<comment type="subunit">
    <text evidence="5">Monomer.</text>
</comment>
<keyword evidence="13 16" id="KW-0119">Carbohydrate metabolism</keyword>
<evidence type="ECO:0000256" key="8">
    <source>
        <dbReference type="ARBA" id="ARBA00022729"/>
    </source>
</evidence>
<proteinExistence type="inferred from homology"/>
<dbReference type="Proteomes" id="UP001107558">
    <property type="component" value="Chromosome 4"/>
</dbReference>
<evidence type="ECO:0000256" key="6">
    <source>
        <dbReference type="ARBA" id="ARBA00012595"/>
    </source>
</evidence>
<evidence type="ECO:0000256" key="9">
    <source>
        <dbReference type="ARBA" id="ARBA00022801"/>
    </source>
</evidence>
<evidence type="ECO:0000256" key="14">
    <source>
        <dbReference type="ARBA" id="ARBA00023295"/>
    </source>
</evidence>
<feature type="domain" description="Alpha-amylase C-terminal" evidence="18">
    <location>
        <begin position="402"/>
        <end position="491"/>
    </location>
</feature>
<dbReference type="EMBL" id="JADBJN010000004">
    <property type="protein sequence ID" value="KAG5666576.1"/>
    <property type="molecule type" value="Genomic_DNA"/>
</dbReference>
<evidence type="ECO:0000256" key="12">
    <source>
        <dbReference type="ARBA" id="ARBA00023214"/>
    </source>
</evidence>
<evidence type="ECO:0000259" key="19">
    <source>
        <dbReference type="SMART" id="SM00642"/>
    </source>
</evidence>
<evidence type="ECO:0000256" key="5">
    <source>
        <dbReference type="ARBA" id="ARBA00011245"/>
    </source>
</evidence>
<evidence type="ECO:0000259" key="18">
    <source>
        <dbReference type="SMART" id="SM00632"/>
    </source>
</evidence>
<evidence type="ECO:0000256" key="7">
    <source>
        <dbReference type="ARBA" id="ARBA00022723"/>
    </source>
</evidence>
<feature type="domain" description="Glycosyl hydrolase family 13 catalytic" evidence="19">
    <location>
        <begin position="27"/>
        <end position="393"/>
    </location>
</feature>
<evidence type="ECO:0000256" key="4">
    <source>
        <dbReference type="ARBA" id="ARBA00008061"/>
    </source>
</evidence>
<sequence>MKIFLALLSALVIVSAQRNPHWWSGRSAFVHLFEWKWNDIANECENFLAPRGYAGVQISPPNENLVISNRPWWERYQPVSYILTTRSGSRAELANMISRCNAVGIRIIADVVINHMGAANGIGTGGSTSDYNNLNFPAVPYSNNDFNPNCAINNYNDPYQVRNCRLVGLPDLKLDSAWVRDKIVNYMNDLISLGVAGFRVDAVKHMWPADLQHIFNRLNNLNTAHGFPANSRPFITQEVIDLGGEAISKNEYTHLGTVTEFRYSAEIGRVFNGRDLLKYLYNFGTAWGFLQSDYALTFVDNHDNQRGHGAGGDNVLTYKNAKRYKMATAFHLAWPFGIPRVMSSFAFNDGDQGPPADGNGNLISPGFNADGSCTNGWVCEHRWRQIYNMIGFRNVAGTAAVANWWENGSGQQIAFSRGNRAFIAFNQDSSALNSNIYTGLAAGTYCDIASGAKSGSSCTGKSIVVGSNGYAQINLGAGETEGYVAIHVDAKL</sequence>
<evidence type="ECO:0000256" key="10">
    <source>
        <dbReference type="ARBA" id="ARBA00022837"/>
    </source>
</evidence>
<evidence type="ECO:0000256" key="13">
    <source>
        <dbReference type="ARBA" id="ARBA00023277"/>
    </source>
</evidence>
<dbReference type="Gene3D" id="2.60.40.1180">
    <property type="entry name" value="Golgi alpha-mannosidase II"/>
    <property type="match status" value="1"/>
</dbReference>
<comment type="similarity">
    <text evidence="4 15">Belongs to the glycosyl hydrolase 13 family.</text>
</comment>
<evidence type="ECO:0000256" key="11">
    <source>
        <dbReference type="ARBA" id="ARBA00023157"/>
    </source>
</evidence>
<protein>
    <recommendedName>
        <fullName evidence="6 16">Alpha-amylase</fullName>
        <ecNumber evidence="6 16">3.2.1.1</ecNumber>
    </recommendedName>
</protein>
<keyword evidence="9 16" id="KW-0378">Hydrolase</keyword>
<dbReference type="Pfam" id="PF02806">
    <property type="entry name" value="Alpha-amylase_C"/>
    <property type="match status" value="1"/>
</dbReference>
<name>A0A9J6BAG6_POLVA</name>
<keyword evidence="11" id="KW-1015">Disulfide bond</keyword>
<dbReference type="PRINTS" id="PR00110">
    <property type="entry name" value="ALPHAAMYLASE"/>
</dbReference>
<organism evidence="20 21">
    <name type="scientific">Polypedilum vanderplanki</name>
    <name type="common">Sleeping chironomid midge</name>
    <dbReference type="NCBI Taxonomy" id="319348"/>
    <lineage>
        <taxon>Eukaryota</taxon>
        <taxon>Metazoa</taxon>
        <taxon>Ecdysozoa</taxon>
        <taxon>Arthropoda</taxon>
        <taxon>Hexapoda</taxon>
        <taxon>Insecta</taxon>
        <taxon>Pterygota</taxon>
        <taxon>Neoptera</taxon>
        <taxon>Endopterygota</taxon>
        <taxon>Diptera</taxon>
        <taxon>Nematocera</taxon>
        <taxon>Chironomoidea</taxon>
        <taxon>Chironomidae</taxon>
        <taxon>Chironominae</taxon>
        <taxon>Polypedilum</taxon>
        <taxon>Polypedilum</taxon>
    </lineage>
</organism>
<evidence type="ECO:0000256" key="15">
    <source>
        <dbReference type="RuleBase" id="RU003615"/>
    </source>
</evidence>
<dbReference type="AlphaFoldDB" id="A0A9J6BAG6"/>
<dbReference type="SMART" id="SM00642">
    <property type="entry name" value="Aamy"/>
    <property type="match status" value="1"/>
</dbReference>
<dbReference type="GO" id="GO:0046872">
    <property type="term" value="F:metal ion binding"/>
    <property type="evidence" value="ECO:0007669"/>
    <property type="project" value="UniProtKB-KW"/>
</dbReference>
<dbReference type="SUPFAM" id="SSF51445">
    <property type="entry name" value="(Trans)glycosidases"/>
    <property type="match status" value="1"/>
</dbReference>
<accession>A0A9J6BAG6</accession>
<dbReference type="SUPFAM" id="SSF51011">
    <property type="entry name" value="Glycosyl hydrolase domain"/>
    <property type="match status" value="1"/>
</dbReference>
<evidence type="ECO:0000313" key="21">
    <source>
        <dbReference type="Proteomes" id="UP001107558"/>
    </source>
</evidence>
<gene>
    <name evidence="20" type="ORF">PVAND_014594</name>
</gene>
<dbReference type="Pfam" id="PF00128">
    <property type="entry name" value="Alpha-amylase"/>
    <property type="match status" value="1"/>
</dbReference>
<keyword evidence="8 17" id="KW-0732">Signal</keyword>
<dbReference type="PANTHER" id="PTHR43447">
    <property type="entry name" value="ALPHA-AMYLASE"/>
    <property type="match status" value="1"/>
</dbReference>
<dbReference type="InterPro" id="IPR013780">
    <property type="entry name" value="Glyco_hydro_b"/>
</dbReference>
<dbReference type="Gene3D" id="3.20.20.80">
    <property type="entry name" value="Glycosidases"/>
    <property type="match status" value="1"/>
</dbReference>
<comment type="cofactor">
    <cofactor evidence="3">
        <name>chloride</name>
        <dbReference type="ChEBI" id="CHEBI:17996"/>
    </cofactor>
</comment>
<evidence type="ECO:0000256" key="17">
    <source>
        <dbReference type="SAM" id="SignalP"/>
    </source>
</evidence>
<evidence type="ECO:0000256" key="3">
    <source>
        <dbReference type="ARBA" id="ARBA00001923"/>
    </source>
</evidence>
<keyword evidence="21" id="KW-1185">Reference proteome</keyword>
<comment type="cofactor">
    <cofactor evidence="2">
        <name>Ca(2+)</name>
        <dbReference type="ChEBI" id="CHEBI:29108"/>
    </cofactor>
</comment>
<dbReference type="InterPro" id="IPR006048">
    <property type="entry name" value="A-amylase/branching_C"/>
</dbReference>
<dbReference type="OrthoDB" id="550577at2759"/>
<comment type="catalytic activity">
    <reaction evidence="1 16">
        <text>Endohydrolysis of (1-&gt;4)-alpha-D-glucosidic linkages in polysaccharides containing three or more (1-&gt;4)-alpha-linked D-glucose units.</text>
        <dbReference type="EC" id="3.2.1.1"/>
    </reaction>
</comment>
<evidence type="ECO:0000256" key="1">
    <source>
        <dbReference type="ARBA" id="ARBA00000548"/>
    </source>
</evidence>
<dbReference type="CDD" id="cd11317">
    <property type="entry name" value="AmyAc_bac_euk_AmyA"/>
    <property type="match status" value="1"/>
</dbReference>
<feature type="signal peptide" evidence="17">
    <location>
        <begin position="1"/>
        <end position="16"/>
    </location>
</feature>
<keyword evidence="10" id="KW-0106">Calcium</keyword>
<dbReference type="InterPro" id="IPR006047">
    <property type="entry name" value="GH13_cat_dom"/>
</dbReference>
<evidence type="ECO:0000313" key="20">
    <source>
        <dbReference type="EMBL" id="KAG5666576.1"/>
    </source>
</evidence>
<keyword evidence="12" id="KW-0868">Chloride</keyword>
<dbReference type="InterPro" id="IPR031319">
    <property type="entry name" value="A-amylase_C"/>
</dbReference>
<keyword evidence="14 16" id="KW-0326">Glycosidase</keyword>
<dbReference type="GO" id="GO:0004556">
    <property type="term" value="F:alpha-amylase activity"/>
    <property type="evidence" value="ECO:0007669"/>
    <property type="project" value="UniProtKB-UniRule"/>
</dbReference>
<comment type="caution">
    <text evidence="20">The sequence shown here is derived from an EMBL/GenBank/DDBJ whole genome shotgun (WGS) entry which is preliminary data.</text>
</comment>
<reference evidence="20" key="1">
    <citation type="submission" date="2021-03" db="EMBL/GenBank/DDBJ databases">
        <title>Chromosome level genome of the anhydrobiotic midge Polypedilum vanderplanki.</title>
        <authorList>
            <person name="Yoshida Y."/>
            <person name="Kikawada T."/>
            <person name="Gusev O."/>
        </authorList>
    </citation>
    <scope>NUCLEOTIDE SEQUENCE</scope>
    <source>
        <strain evidence="20">NIAS01</strain>
        <tissue evidence="20">Whole body or cell culture</tissue>
    </source>
</reference>
<feature type="chain" id="PRO_5039890269" description="Alpha-amylase" evidence="17">
    <location>
        <begin position="17"/>
        <end position="492"/>
    </location>
</feature>
<evidence type="ECO:0000256" key="16">
    <source>
        <dbReference type="RuleBase" id="RU361134"/>
    </source>
</evidence>